<dbReference type="PROSITE" id="PS50206">
    <property type="entry name" value="RHODANESE_3"/>
    <property type="match status" value="2"/>
</dbReference>
<feature type="compositionally biased region" description="Low complexity" evidence="4">
    <location>
        <begin position="141"/>
        <end position="154"/>
    </location>
</feature>
<dbReference type="PANTHER" id="PTHR11364">
    <property type="entry name" value="THIOSULFATE SULFERTANSFERASE"/>
    <property type="match status" value="1"/>
</dbReference>
<feature type="region of interest" description="Disordered" evidence="4">
    <location>
        <begin position="138"/>
        <end position="157"/>
    </location>
</feature>
<dbReference type="CDD" id="cd01448">
    <property type="entry name" value="TST_Repeat_1"/>
    <property type="match status" value="1"/>
</dbReference>
<dbReference type="FunCoup" id="K3X4J7">
    <property type="interactions" value="58"/>
</dbReference>
<evidence type="ECO:0000256" key="4">
    <source>
        <dbReference type="SAM" id="MobiDB-lite"/>
    </source>
</evidence>
<evidence type="ECO:0000256" key="2">
    <source>
        <dbReference type="ARBA" id="ARBA00022737"/>
    </source>
</evidence>
<proteinExistence type="predicted"/>
<reference evidence="7" key="2">
    <citation type="submission" date="2010-04" db="EMBL/GenBank/DDBJ databases">
        <authorList>
            <person name="Buell R."/>
            <person name="Hamilton J."/>
            <person name="Hostetler J."/>
        </authorList>
    </citation>
    <scope>NUCLEOTIDE SEQUENCE [LARGE SCALE GENOMIC DNA]</scope>
    <source>
        <strain evidence="7">DAOM:BR144</strain>
    </source>
</reference>
<dbReference type="Pfam" id="PF00581">
    <property type="entry name" value="Rhodanese"/>
    <property type="match status" value="2"/>
</dbReference>
<reference evidence="7" key="1">
    <citation type="journal article" date="2010" name="Genome Biol.">
        <title>Genome sequence of the necrotrophic plant pathogen Pythium ultimum reveals original pathogenicity mechanisms and effector repertoire.</title>
        <authorList>
            <person name="Levesque C.A."/>
            <person name="Brouwer H."/>
            <person name="Cano L."/>
            <person name="Hamilton J.P."/>
            <person name="Holt C."/>
            <person name="Huitema E."/>
            <person name="Raffaele S."/>
            <person name="Robideau G.P."/>
            <person name="Thines M."/>
            <person name="Win J."/>
            <person name="Zerillo M.M."/>
            <person name="Beakes G.W."/>
            <person name="Boore J.L."/>
            <person name="Busam D."/>
            <person name="Dumas B."/>
            <person name="Ferriera S."/>
            <person name="Fuerstenberg S.I."/>
            <person name="Gachon C.M."/>
            <person name="Gaulin E."/>
            <person name="Govers F."/>
            <person name="Grenville-Briggs L."/>
            <person name="Horner N."/>
            <person name="Hostetler J."/>
            <person name="Jiang R.H."/>
            <person name="Johnson J."/>
            <person name="Krajaejun T."/>
            <person name="Lin H."/>
            <person name="Meijer H.J."/>
            <person name="Moore B."/>
            <person name="Morris P."/>
            <person name="Phuntmart V."/>
            <person name="Puiu D."/>
            <person name="Shetty J."/>
            <person name="Stajich J.E."/>
            <person name="Tripathy S."/>
            <person name="Wawra S."/>
            <person name="van West P."/>
            <person name="Whitty B.R."/>
            <person name="Coutinho P.M."/>
            <person name="Henrissat B."/>
            <person name="Martin F."/>
            <person name="Thomas P.D."/>
            <person name="Tyler B.M."/>
            <person name="De Vries R.P."/>
            <person name="Kamoun S."/>
            <person name="Yandell M."/>
            <person name="Tisserat N."/>
            <person name="Buell C.R."/>
        </authorList>
    </citation>
    <scope>NUCLEOTIDE SEQUENCE</scope>
    <source>
        <strain evidence="7">DAOM:BR144</strain>
    </source>
</reference>
<sequence>MVQSFSTGLASPLATTDQVQSLVDADPGRVRFLDASWYLDKSRNGKQEFAQERIPGAAFFDIEEISDKMSSLPHMLPPTETFERAMTHLGLSNDDTVIVYVGKNCFSAARCWWTLKYFGHENVHIMNGGLAKWKSEDREVSTGSAESSGGNSAGYKAHPKPELVVSWEDVLAKLHGETQIVDARGAGRFHAKDPEPRAGMRGGHIPGAVNVPFGKLVSPDDYSLFRDVSEIKSAFAEANVKVDATSSIITSCGSGVTAAPVYDGSWSEWGMRDDLPLET</sequence>
<evidence type="ECO:0000313" key="7">
    <source>
        <dbReference type="Proteomes" id="UP000019132"/>
    </source>
</evidence>
<evidence type="ECO:0000259" key="5">
    <source>
        <dbReference type="PROSITE" id="PS50206"/>
    </source>
</evidence>
<keyword evidence="2" id="KW-0677">Repeat</keyword>
<dbReference type="VEuPathDB" id="FungiDB:PYU1_G012120"/>
<dbReference type="Proteomes" id="UP000019132">
    <property type="component" value="Unassembled WGS sequence"/>
</dbReference>
<organism evidence="6 7">
    <name type="scientific">Globisporangium ultimum (strain ATCC 200006 / CBS 805.95 / DAOM BR144)</name>
    <name type="common">Pythium ultimum</name>
    <dbReference type="NCBI Taxonomy" id="431595"/>
    <lineage>
        <taxon>Eukaryota</taxon>
        <taxon>Sar</taxon>
        <taxon>Stramenopiles</taxon>
        <taxon>Oomycota</taxon>
        <taxon>Peronosporomycetes</taxon>
        <taxon>Pythiales</taxon>
        <taxon>Pythiaceae</taxon>
        <taxon>Globisporangium</taxon>
    </lineage>
</organism>
<dbReference type="InterPro" id="IPR001307">
    <property type="entry name" value="Thiosulphate_STrfase_CS"/>
</dbReference>
<dbReference type="EMBL" id="GL376601">
    <property type="status" value="NOT_ANNOTATED_CDS"/>
    <property type="molecule type" value="Genomic_DNA"/>
</dbReference>
<dbReference type="AlphaFoldDB" id="K3X4J7"/>
<dbReference type="GO" id="GO:0004792">
    <property type="term" value="F:thiosulfate-cyanide sulfurtransferase activity"/>
    <property type="evidence" value="ECO:0007669"/>
    <property type="project" value="InterPro"/>
</dbReference>
<dbReference type="GO" id="GO:0005739">
    <property type="term" value="C:mitochondrion"/>
    <property type="evidence" value="ECO:0007669"/>
    <property type="project" value="TreeGrafter"/>
</dbReference>
<evidence type="ECO:0000256" key="3">
    <source>
        <dbReference type="RuleBase" id="RU000507"/>
    </source>
</evidence>
<dbReference type="InterPro" id="IPR045078">
    <property type="entry name" value="TST/MPST-like"/>
</dbReference>
<dbReference type="InterPro" id="IPR036873">
    <property type="entry name" value="Rhodanese-like_dom_sf"/>
</dbReference>
<dbReference type="eggNOG" id="KOG1529">
    <property type="taxonomic scope" value="Eukaryota"/>
</dbReference>
<dbReference type="InterPro" id="IPR001763">
    <property type="entry name" value="Rhodanese-like_dom"/>
</dbReference>
<keyword evidence="7" id="KW-1185">Reference proteome</keyword>
<dbReference type="InParanoid" id="K3X4J7"/>
<dbReference type="SUPFAM" id="SSF52821">
    <property type="entry name" value="Rhodanese/Cell cycle control phosphatase"/>
    <property type="match status" value="2"/>
</dbReference>
<evidence type="ECO:0000256" key="1">
    <source>
        <dbReference type="ARBA" id="ARBA00022679"/>
    </source>
</evidence>
<dbReference type="Gene3D" id="3.40.250.10">
    <property type="entry name" value="Rhodanese-like domain"/>
    <property type="match status" value="2"/>
</dbReference>
<keyword evidence="1 3" id="KW-0808">Transferase</keyword>
<dbReference type="PANTHER" id="PTHR11364:SF27">
    <property type="entry name" value="SULFURTRANSFERASE"/>
    <property type="match status" value="1"/>
</dbReference>
<accession>K3X4J7</accession>
<protein>
    <recommendedName>
        <fullName evidence="3">Sulfurtransferase</fullName>
    </recommendedName>
</protein>
<dbReference type="CDD" id="cd01449">
    <property type="entry name" value="TST_Repeat_2"/>
    <property type="match status" value="1"/>
</dbReference>
<reference evidence="6" key="3">
    <citation type="submission" date="2015-02" db="UniProtKB">
        <authorList>
            <consortium name="EnsemblProtists"/>
        </authorList>
    </citation>
    <scope>IDENTIFICATION</scope>
    <source>
        <strain evidence="6">DAOM BR144</strain>
    </source>
</reference>
<dbReference type="EnsemblProtists" id="PYU1_T012146">
    <property type="protein sequence ID" value="PYU1_T012146"/>
    <property type="gene ID" value="PYU1_G012120"/>
</dbReference>
<feature type="domain" description="Rhodanese" evidence="5">
    <location>
        <begin position="174"/>
        <end position="278"/>
    </location>
</feature>
<name>K3X4J7_GLOUD</name>
<dbReference type="STRING" id="431595.K3X4J7"/>
<dbReference type="PROSITE" id="PS00683">
    <property type="entry name" value="RHODANESE_2"/>
    <property type="match status" value="1"/>
</dbReference>
<dbReference type="HOGENOM" id="CLU_031618_3_1_1"/>
<dbReference type="OMA" id="NNNWFAS"/>
<dbReference type="SMART" id="SM00450">
    <property type="entry name" value="RHOD"/>
    <property type="match status" value="2"/>
</dbReference>
<feature type="domain" description="Rhodanese" evidence="5">
    <location>
        <begin position="26"/>
        <end position="142"/>
    </location>
</feature>
<evidence type="ECO:0000313" key="6">
    <source>
        <dbReference type="EnsemblProtists" id="PYU1_T012146"/>
    </source>
</evidence>